<dbReference type="InterPro" id="IPR023043">
    <property type="entry name" value="NAD(P)H_OxRDtase_bac/plastid"/>
</dbReference>
<dbReference type="Gene3D" id="1.20.58.1610">
    <property type="entry name" value="NADH:ubiquinone/plastoquinone oxidoreductase, chain 3"/>
    <property type="match status" value="1"/>
</dbReference>
<dbReference type="EMBL" id="AP035884">
    <property type="protein sequence ID" value="BFP52920.1"/>
    <property type="molecule type" value="Genomic_DNA"/>
</dbReference>
<evidence type="ECO:0000256" key="3">
    <source>
        <dbReference type="ARBA" id="ARBA00022448"/>
    </source>
</evidence>
<dbReference type="GO" id="GO:0050136">
    <property type="term" value="F:NADH dehydrogenase (quinone) (non-electrogenic) activity"/>
    <property type="evidence" value="ECO:0007669"/>
    <property type="project" value="UniProtKB-UniRule"/>
</dbReference>
<evidence type="ECO:0000256" key="5">
    <source>
        <dbReference type="ARBA" id="ARBA00022989"/>
    </source>
</evidence>
<dbReference type="HAMAP" id="MF_01394">
    <property type="entry name" value="NDH1_NuoA"/>
    <property type="match status" value="1"/>
</dbReference>
<accession>A0AB33KJG8</accession>
<evidence type="ECO:0000256" key="6">
    <source>
        <dbReference type="ARBA" id="ARBA00023136"/>
    </source>
</evidence>
<dbReference type="PANTHER" id="PTHR11058:SF9">
    <property type="entry name" value="NADH-UBIQUINONE OXIDOREDUCTASE CHAIN 3"/>
    <property type="match status" value="1"/>
</dbReference>
<name>A0AB33KJG8_9ACTN</name>
<dbReference type="InterPro" id="IPR000440">
    <property type="entry name" value="NADH_UbQ/plastoQ_OxRdtase_su3"/>
</dbReference>
<feature type="transmembrane region" description="Helical" evidence="7">
    <location>
        <begin position="159"/>
        <end position="180"/>
    </location>
</feature>
<dbReference type="PANTHER" id="PTHR11058">
    <property type="entry name" value="NADH-UBIQUINONE OXIDOREDUCTASE CHAIN 3"/>
    <property type="match status" value="1"/>
</dbReference>
<dbReference type="KEGG" id="stcm:SCMC78_27270"/>
<keyword evidence="6 7" id="KW-0472">Membrane</keyword>
<comment type="subcellular location">
    <subcellularLocation>
        <location evidence="7 8">Cell membrane</location>
        <topology evidence="7 8">Multi-pass membrane protein</topology>
    </subcellularLocation>
    <subcellularLocation>
        <location evidence="1">Membrane</location>
        <topology evidence="1">Multi-pass membrane protein</topology>
    </subcellularLocation>
</comment>
<keyword evidence="7" id="KW-1003">Cell membrane</keyword>
<protein>
    <recommendedName>
        <fullName evidence="7">NADH-quinone oxidoreductase subunit A</fullName>
        <ecNumber evidence="7">7.1.1.-</ecNumber>
    </recommendedName>
    <alternativeName>
        <fullName evidence="7">NADH dehydrogenase I subunit A</fullName>
    </alternativeName>
    <alternativeName>
        <fullName evidence="7">NDH-1 subunit A</fullName>
    </alternativeName>
    <alternativeName>
        <fullName evidence="7">NUO1</fullName>
    </alternativeName>
</protein>
<feature type="transmembrane region" description="Helical" evidence="7">
    <location>
        <begin position="192"/>
        <end position="211"/>
    </location>
</feature>
<evidence type="ECO:0000256" key="8">
    <source>
        <dbReference type="RuleBase" id="RU003639"/>
    </source>
</evidence>
<gene>
    <name evidence="7" type="primary">nuoA</name>
    <name evidence="10" type="ORF">SCMC78_27270</name>
</gene>
<comment type="function">
    <text evidence="7">NDH-1 shuttles electrons from NADH, via FMN and iron-sulfur (Fe-S) centers, to quinones in the respiratory chain. The immediate electron acceptor for the enzyme in this species is believed to be a menaquinone. Couples the redox reaction to proton translocation (for every two electrons transferred, four hydrogen ions are translocated across the cytoplasmic membrane), and thus conserves the redox energy in a proton gradient.</text>
</comment>
<organism evidence="10">
    <name type="scientific">Streptomyces sp. CMC78</name>
    <dbReference type="NCBI Taxonomy" id="3231512"/>
    <lineage>
        <taxon>Bacteria</taxon>
        <taxon>Bacillati</taxon>
        <taxon>Actinomycetota</taxon>
        <taxon>Actinomycetes</taxon>
        <taxon>Kitasatosporales</taxon>
        <taxon>Streptomycetaceae</taxon>
        <taxon>Streptomyces</taxon>
    </lineage>
</organism>
<dbReference type="FunFam" id="1.20.58.1610:FF:000007">
    <property type="entry name" value="NADH-quinone oxidoreductase subunit"/>
    <property type="match status" value="1"/>
</dbReference>
<dbReference type="Pfam" id="PF00507">
    <property type="entry name" value="Oxidored_q4"/>
    <property type="match status" value="1"/>
</dbReference>
<dbReference type="GO" id="GO:0008137">
    <property type="term" value="F:NADH dehydrogenase (ubiquinone) activity"/>
    <property type="evidence" value="ECO:0007669"/>
    <property type="project" value="InterPro"/>
</dbReference>
<keyword evidence="4 7" id="KW-0812">Transmembrane</keyword>
<keyword evidence="3 7" id="KW-0813">Transport</keyword>
<sequence length="219" mass="23076">MGPMRPKWRQQRWTKQQTKQRTKRQTKRERGADVADVTDVTGVADAAGTTGVSGGPGAEAVAGVPGLSGVPGALGVPGDPGPAGVPGVPADGPIALASEYFQSYSVIGLLALVGVLFVAVAFGAGRLLRPVVPTPEKLLTYECGVDPVGEGWAHTQVRYYVYAFLYVIFAVDSIFLFPWATVFAAPGYGATTLVEMFIFLGFLAVGLLYAWKKGVLAWA</sequence>
<evidence type="ECO:0000256" key="2">
    <source>
        <dbReference type="ARBA" id="ARBA00008472"/>
    </source>
</evidence>
<comment type="catalytic activity">
    <reaction evidence="7 8">
        <text>a quinone + NADH + 5 H(+)(in) = a quinol + NAD(+) + 4 H(+)(out)</text>
        <dbReference type="Rhea" id="RHEA:57888"/>
        <dbReference type="ChEBI" id="CHEBI:15378"/>
        <dbReference type="ChEBI" id="CHEBI:24646"/>
        <dbReference type="ChEBI" id="CHEBI:57540"/>
        <dbReference type="ChEBI" id="CHEBI:57945"/>
        <dbReference type="ChEBI" id="CHEBI:132124"/>
    </reaction>
</comment>
<evidence type="ECO:0000256" key="7">
    <source>
        <dbReference type="HAMAP-Rule" id="MF_01394"/>
    </source>
</evidence>
<dbReference type="GO" id="GO:0030964">
    <property type="term" value="C:NADH dehydrogenase complex"/>
    <property type="evidence" value="ECO:0007669"/>
    <property type="project" value="TreeGrafter"/>
</dbReference>
<reference evidence="10" key="1">
    <citation type="submission" date="2024-07" db="EMBL/GenBank/DDBJ databases">
        <title>Complete genome sequences of cellulolytic bacteria, Kitasatospora sp. CMC57 and Streptomyces sp. CMC78, isolated from Japanese agricultural soil.</title>
        <authorList>
            <person name="Hashimoto T."/>
            <person name="Ito M."/>
            <person name="Iwamoto M."/>
            <person name="Fukahori D."/>
            <person name="Shoda T."/>
            <person name="Sakoda M."/>
            <person name="Morohoshi T."/>
            <person name="Mitsuboshi M."/>
            <person name="Nishizawa T."/>
        </authorList>
    </citation>
    <scope>NUCLEOTIDE SEQUENCE</scope>
    <source>
        <strain evidence="10">CMC78</strain>
    </source>
</reference>
<keyword evidence="7" id="KW-1278">Translocase</keyword>
<dbReference type="GO" id="GO:0005886">
    <property type="term" value="C:plasma membrane"/>
    <property type="evidence" value="ECO:0007669"/>
    <property type="project" value="UniProtKB-SubCell"/>
</dbReference>
<evidence type="ECO:0000256" key="1">
    <source>
        <dbReference type="ARBA" id="ARBA00004141"/>
    </source>
</evidence>
<evidence type="ECO:0000256" key="9">
    <source>
        <dbReference type="SAM" id="MobiDB-lite"/>
    </source>
</evidence>
<feature type="transmembrane region" description="Helical" evidence="7">
    <location>
        <begin position="106"/>
        <end position="128"/>
    </location>
</feature>
<comment type="subunit">
    <text evidence="7">NDH-1 is composed of 14 different subunits. Subunits NuoA, H, J, K, L, M, N constitute the membrane sector of the complex.</text>
</comment>
<feature type="region of interest" description="Disordered" evidence="9">
    <location>
        <begin position="1"/>
        <end position="40"/>
    </location>
</feature>
<comment type="similarity">
    <text evidence="2 7 8">Belongs to the complex I subunit 3 family.</text>
</comment>
<dbReference type="AlphaFoldDB" id="A0AB33KJG8"/>
<dbReference type="InterPro" id="IPR038430">
    <property type="entry name" value="NDAH_ubi_oxred_su3_sf"/>
</dbReference>
<evidence type="ECO:0000313" key="10">
    <source>
        <dbReference type="EMBL" id="BFP52920.1"/>
    </source>
</evidence>
<keyword evidence="7 8" id="KW-0874">Quinone</keyword>
<feature type="compositionally biased region" description="Basic residues" evidence="9">
    <location>
        <begin position="1"/>
        <end position="27"/>
    </location>
</feature>
<dbReference type="EC" id="7.1.1.-" evidence="7"/>
<proteinExistence type="inferred from homology"/>
<keyword evidence="7 8" id="KW-0520">NAD</keyword>
<evidence type="ECO:0000256" key="4">
    <source>
        <dbReference type="ARBA" id="ARBA00022692"/>
    </source>
</evidence>
<keyword evidence="5 7" id="KW-1133">Transmembrane helix</keyword>
<dbReference type="GO" id="GO:0048038">
    <property type="term" value="F:quinone binding"/>
    <property type="evidence" value="ECO:0007669"/>
    <property type="project" value="UniProtKB-KW"/>
</dbReference>